<dbReference type="RefSeq" id="WP_188729587.1">
    <property type="nucleotide sequence ID" value="NZ_BMIT01000010.1"/>
</dbReference>
<name>A0ABQ1TSE8_9GAMM</name>
<comment type="caution">
    <text evidence="1">The sequence shown here is derived from an EMBL/GenBank/DDBJ whole genome shotgun (WGS) entry which is preliminary data.</text>
</comment>
<sequence length="67" mass="7799">MKDDNFVLLTALQLSGGAKPKKWQLEFGLKLLNRYINQRKLMGLDVTGLMEEYKEAYSNIFKIKLAY</sequence>
<dbReference type="Proteomes" id="UP000638462">
    <property type="component" value="Unassembled WGS sequence"/>
</dbReference>
<accession>A0ABQ1TSE8</accession>
<reference evidence="2" key="1">
    <citation type="journal article" date="2019" name="Int. J. Syst. Evol. Microbiol.">
        <title>The Global Catalogue of Microorganisms (GCM) 10K type strain sequencing project: providing services to taxonomists for standard genome sequencing and annotation.</title>
        <authorList>
            <consortium name="The Broad Institute Genomics Platform"/>
            <consortium name="The Broad Institute Genome Sequencing Center for Infectious Disease"/>
            <person name="Wu L."/>
            <person name="Ma J."/>
        </authorList>
    </citation>
    <scope>NUCLEOTIDE SEQUENCE [LARGE SCALE GENOMIC DNA]</scope>
    <source>
        <strain evidence="2">CGMCC 1.15394</strain>
    </source>
</reference>
<organism evidence="1 2">
    <name type="scientific">Pseudoalteromonas gelatinilytica</name>
    <dbReference type="NCBI Taxonomy" id="1703256"/>
    <lineage>
        <taxon>Bacteria</taxon>
        <taxon>Pseudomonadati</taxon>
        <taxon>Pseudomonadota</taxon>
        <taxon>Gammaproteobacteria</taxon>
        <taxon>Alteromonadales</taxon>
        <taxon>Pseudoalteromonadaceae</taxon>
        <taxon>Pseudoalteromonas</taxon>
    </lineage>
</organism>
<protein>
    <submittedName>
        <fullName evidence="1">Uncharacterized protein</fullName>
    </submittedName>
</protein>
<keyword evidence="2" id="KW-1185">Reference proteome</keyword>
<proteinExistence type="predicted"/>
<evidence type="ECO:0000313" key="2">
    <source>
        <dbReference type="Proteomes" id="UP000638462"/>
    </source>
</evidence>
<evidence type="ECO:0000313" key="1">
    <source>
        <dbReference type="EMBL" id="GGF00666.1"/>
    </source>
</evidence>
<gene>
    <name evidence="1" type="ORF">GCM10008027_26920</name>
</gene>
<dbReference type="EMBL" id="BMIT01000010">
    <property type="protein sequence ID" value="GGF00666.1"/>
    <property type="molecule type" value="Genomic_DNA"/>
</dbReference>